<reference evidence="1 2" key="1">
    <citation type="submission" date="2023-03" db="EMBL/GenBank/DDBJ databases">
        <title>WGS of Gossypium arboreum.</title>
        <authorList>
            <person name="Yu D."/>
        </authorList>
    </citation>
    <scope>NUCLEOTIDE SEQUENCE [LARGE SCALE GENOMIC DNA]</scope>
    <source>
        <tissue evidence="1">Leaf</tissue>
    </source>
</reference>
<evidence type="ECO:0000313" key="1">
    <source>
        <dbReference type="EMBL" id="KAK5793230.1"/>
    </source>
</evidence>
<accession>A0ABR0NE12</accession>
<organism evidence="1 2">
    <name type="scientific">Gossypium arboreum</name>
    <name type="common">Tree cotton</name>
    <name type="synonym">Gossypium nanking</name>
    <dbReference type="NCBI Taxonomy" id="29729"/>
    <lineage>
        <taxon>Eukaryota</taxon>
        <taxon>Viridiplantae</taxon>
        <taxon>Streptophyta</taxon>
        <taxon>Embryophyta</taxon>
        <taxon>Tracheophyta</taxon>
        <taxon>Spermatophyta</taxon>
        <taxon>Magnoliopsida</taxon>
        <taxon>eudicotyledons</taxon>
        <taxon>Gunneridae</taxon>
        <taxon>Pentapetalae</taxon>
        <taxon>rosids</taxon>
        <taxon>malvids</taxon>
        <taxon>Malvales</taxon>
        <taxon>Malvaceae</taxon>
        <taxon>Malvoideae</taxon>
        <taxon>Gossypium</taxon>
    </lineage>
</organism>
<protein>
    <submittedName>
        <fullName evidence="1">Uncharacterized protein</fullName>
    </submittedName>
</protein>
<sequence length="154" mass="18097">MDDFYYIWSDEDFDYDGDIYEDKVYDDWKIQENQRLLMLKLSQLQGEIPDHPQDDNNRNDMPSKRYQEVPSLKLHRKNKVIIGKAEVPTSTSPSSNDEGFNIKMIDHLTPSIESHNRVITKIKAKLFTFPEEDIADIEYASELVVFISFSFELI</sequence>
<keyword evidence="2" id="KW-1185">Reference proteome</keyword>
<gene>
    <name evidence="1" type="ORF">PVK06_034370</name>
</gene>
<proteinExistence type="predicted"/>
<comment type="caution">
    <text evidence="1">The sequence shown here is derived from an EMBL/GenBank/DDBJ whole genome shotgun (WGS) entry which is preliminary data.</text>
</comment>
<name>A0ABR0NE12_GOSAR</name>
<evidence type="ECO:0000313" key="2">
    <source>
        <dbReference type="Proteomes" id="UP001358586"/>
    </source>
</evidence>
<dbReference type="EMBL" id="JARKNE010000010">
    <property type="protein sequence ID" value="KAK5793230.1"/>
    <property type="molecule type" value="Genomic_DNA"/>
</dbReference>
<dbReference type="Proteomes" id="UP001358586">
    <property type="component" value="Chromosome 10"/>
</dbReference>